<evidence type="ECO:0000313" key="1">
    <source>
        <dbReference type="EMBL" id="TRW92878.1"/>
    </source>
</evidence>
<gene>
    <name evidence="1" type="ORF">EKO24_014050</name>
</gene>
<accession>A0ABY3C8Y3</accession>
<protein>
    <submittedName>
        <fullName evidence="1">Uncharacterized protein</fullName>
    </submittedName>
</protein>
<organism evidence="1 2">
    <name type="scientific">Candidatus Methylobacter oryzae</name>
    <dbReference type="NCBI Taxonomy" id="2497749"/>
    <lineage>
        <taxon>Bacteria</taxon>
        <taxon>Pseudomonadati</taxon>
        <taxon>Pseudomonadota</taxon>
        <taxon>Gammaproteobacteria</taxon>
        <taxon>Methylococcales</taxon>
        <taxon>Methylococcaceae</taxon>
        <taxon>Methylobacter</taxon>
    </lineage>
</organism>
<keyword evidence="2" id="KW-1185">Reference proteome</keyword>
<proteinExistence type="predicted"/>
<comment type="caution">
    <text evidence="1">The sequence shown here is derived from an EMBL/GenBank/DDBJ whole genome shotgun (WGS) entry which is preliminary data.</text>
</comment>
<evidence type="ECO:0000313" key="2">
    <source>
        <dbReference type="Proteomes" id="UP000733744"/>
    </source>
</evidence>
<reference evidence="1 2" key="1">
    <citation type="journal article" date="2019" name="Antonie Van Leeuwenhoek">
        <title>Description of 'Ca. Methylobacter oryzae' KRF1, a novel species from the environmentally important Methylobacter clade 2.</title>
        <authorList>
            <person name="Khatri K."/>
            <person name="Mohite J.A."/>
            <person name="Pandit P.S."/>
            <person name="Bahulikar R."/>
            <person name="Rahalkar M.C."/>
        </authorList>
    </citation>
    <scope>NUCLEOTIDE SEQUENCE [LARGE SCALE GENOMIC DNA]</scope>
    <source>
        <strain evidence="1 2">KRF1</strain>
    </source>
</reference>
<dbReference type="RefSeq" id="WP_127028549.1">
    <property type="nucleotide sequence ID" value="NZ_RYFG02000105.1"/>
</dbReference>
<sequence>MQAIRQIVETKKLKDLIDIPDDFSSETVEVIVFPVLSKDTQTNQLNPEQFFGVSHLDNVEQLLAAMRDEWEH</sequence>
<name>A0ABY3C8Y3_9GAMM</name>
<dbReference type="EMBL" id="RYFG02000105">
    <property type="protein sequence ID" value="TRW92878.1"/>
    <property type="molecule type" value="Genomic_DNA"/>
</dbReference>
<dbReference type="Proteomes" id="UP000733744">
    <property type="component" value="Unassembled WGS sequence"/>
</dbReference>